<dbReference type="RefSeq" id="WP_011764023.1">
    <property type="nucleotide sequence ID" value="NC_008702.1"/>
</dbReference>
<evidence type="ECO:0000256" key="2">
    <source>
        <dbReference type="RuleBase" id="RU362080"/>
    </source>
</evidence>
<dbReference type="KEGG" id="azo:azo0288"/>
<dbReference type="eggNOG" id="COG4118">
    <property type="taxonomic scope" value="Bacteria"/>
</dbReference>
<dbReference type="Proteomes" id="UP000002588">
    <property type="component" value="Chromosome"/>
</dbReference>
<dbReference type="AlphaFoldDB" id="A1K250"/>
<organism evidence="3 4">
    <name type="scientific">Azoarcus sp. (strain BH72)</name>
    <dbReference type="NCBI Taxonomy" id="418699"/>
    <lineage>
        <taxon>Bacteria</taxon>
        <taxon>Pseudomonadati</taxon>
        <taxon>Pseudomonadota</taxon>
        <taxon>Betaproteobacteria</taxon>
        <taxon>Rhodocyclales</taxon>
        <taxon>Zoogloeaceae</taxon>
        <taxon>Azoarcus</taxon>
    </lineage>
</organism>
<dbReference type="InterPro" id="IPR036165">
    <property type="entry name" value="YefM-like_sf"/>
</dbReference>
<dbReference type="Pfam" id="PF02604">
    <property type="entry name" value="PhdYeFM_antitox"/>
    <property type="match status" value="1"/>
</dbReference>
<sequence>MKTATIADAKTHLSSLIADIEAGEDVVITRRGRAVARLVAEPAAEEFGWAALKSWVAEEATTGLSVADMRERDLL</sequence>
<dbReference type="OrthoDB" id="165038at2"/>
<keyword evidence="4" id="KW-1185">Reference proteome</keyword>
<evidence type="ECO:0000313" key="4">
    <source>
        <dbReference type="Proteomes" id="UP000002588"/>
    </source>
</evidence>
<dbReference type="SUPFAM" id="SSF143120">
    <property type="entry name" value="YefM-like"/>
    <property type="match status" value="1"/>
</dbReference>
<gene>
    <name evidence="3" type="ordered locus">azo0288</name>
</gene>
<proteinExistence type="inferred from homology"/>
<dbReference type="STRING" id="62928.azo0288"/>
<dbReference type="NCBIfam" id="TIGR01552">
    <property type="entry name" value="phd_fam"/>
    <property type="match status" value="1"/>
</dbReference>
<evidence type="ECO:0000313" key="3">
    <source>
        <dbReference type="EMBL" id="CAL92905.1"/>
    </source>
</evidence>
<comment type="function">
    <text evidence="2">Antitoxin component of a type II toxin-antitoxin (TA) system.</text>
</comment>
<dbReference type="HOGENOM" id="CLU_163140_7_1_4"/>
<protein>
    <recommendedName>
        <fullName evidence="2">Antitoxin</fullName>
    </recommendedName>
</protein>
<dbReference type="Gene3D" id="3.40.1620.10">
    <property type="entry name" value="YefM-like domain"/>
    <property type="match status" value="1"/>
</dbReference>
<dbReference type="EMBL" id="AM406670">
    <property type="protein sequence ID" value="CAL92905.1"/>
    <property type="molecule type" value="Genomic_DNA"/>
</dbReference>
<evidence type="ECO:0000256" key="1">
    <source>
        <dbReference type="ARBA" id="ARBA00009981"/>
    </source>
</evidence>
<dbReference type="KEGG" id="aoa:dqs_0301"/>
<accession>A1K250</accession>
<name>A1K250_AZOSB</name>
<comment type="similarity">
    <text evidence="1 2">Belongs to the phD/YefM antitoxin family.</text>
</comment>
<reference evidence="3 4" key="1">
    <citation type="journal article" date="2006" name="Nat. Biotechnol.">
        <title>Complete genome of the mutualistic, N2-fixing grass endophyte Azoarcus sp. strain BH72.</title>
        <authorList>
            <person name="Krause A."/>
            <person name="Ramakumar A."/>
            <person name="Bartels D."/>
            <person name="Battistoni F."/>
            <person name="Bekel T."/>
            <person name="Boch J."/>
            <person name="Boehm M."/>
            <person name="Friedrich F."/>
            <person name="Hurek T."/>
            <person name="Krause L."/>
            <person name="Linke B."/>
            <person name="McHardy A.C."/>
            <person name="Sarkar A."/>
            <person name="Schneiker S."/>
            <person name="Syed A.A."/>
            <person name="Thauer R."/>
            <person name="Vorhoelter F.-J."/>
            <person name="Weidner S."/>
            <person name="Puehler A."/>
            <person name="Reinhold-Hurek B."/>
            <person name="Kaiser O."/>
            <person name="Goesmann A."/>
        </authorList>
    </citation>
    <scope>NUCLEOTIDE SEQUENCE [LARGE SCALE GENOMIC DNA]</scope>
    <source>
        <strain evidence="3 4">BH72</strain>
    </source>
</reference>
<dbReference type="InterPro" id="IPR006442">
    <property type="entry name" value="Antitoxin_Phd/YefM"/>
</dbReference>